<dbReference type="AlphaFoldDB" id="A0A1H0ZLZ9"/>
<dbReference type="OrthoDB" id="9806257at2"/>
<keyword evidence="4" id="KW-1185">Reference proteome</keyword>
<dbReference type="RefSeq" id="WP_074699019.1">
    <property type="nucleotide sequence ID" value="NZ_CP018863.1"/>
</dbReference>
<dbReference type="KEGG" id="acry:AC20117_15085"/>
<reference evidence="3 4" key="1">
    <citation type="submission" date="2016-10" db="EMBL/GenBank/DDBJ databases">
        <authorList>
            <person name="de Groot N.N."/>
        </authorList>
    </citation>
    <scope>NUCLEOTIDE SEQUENCE [LARGE SCALE GENOMIC DNA]</scope>
    <source>
        <strain evidence="3 4">DSM 20117</strain>
    </source>
</reference>
<dbReference type="PANTHER" id="PTHR13847">
    <property type="entry name" value="SARCOSINE DEHYDROGENASE-RELATED"/>
    <property type="match status" value="1"/>
</dbReference>
<dbReference type="SUPFAM" id="SSF54373">
    <property type="entry name" value="FAD-linked reductases, C-terminal domain"/>
    <property type="match status" value="1"/>
</dbReference>
<dbReference type="SUPFAM" id="SSF51905">
    <property type="entry name" value="FAD/NAD(P)-binding domain"/>
    <property type="match status" value="1"/>
</dbReference>
<evidence type="ECO:0000259" key="2">
    <source>
        <dbReference type="Pfam" id="PF01266"/>
    </source>
</evidence>
<dbReference type="PANTHER" id="PTHR13847:SF287">
    <property type="entry name" value="FAD-DEPENDENT OXIDOREDUCTASE DOMAIN-CONTAINING PROTEIN 1"/>
    <property type="match status" value="1"/>
</dbReference>
<gene>
    <name evidence="3" type="ORF">SAMN04489742_0441</name>
</gene>
<dbReference type="PRINTS" id="PR00420">
    <property type="entry name" value="RNGMNOXGNASE"/>
</dbReference>
<dbReference type="Proteomes" id="UP000181917">
    <property type="component" value="Unassembled WGS sequence"/>
</dbReference>
<evidence type="ECO:0000313" key="3">
    <source>
        <dbReference type="EMBL" id="SDQ28367.1"/>
    </source>
</evidence>
<protein>
    <submittedName>
        <fullName evidence="3">Sarcosine oxidase subunit beta</fullName>
    </submittedName>
</protein>
<keyword evidence="1" id="KW-0560">Oxidoreductase</keyword>
<dbReference type="InterPro" id="IPR006076">
    <property type="entry name" value="FAD-dep_OxRdtase"/>
</dbReference>
<dbReference type="GO" id="GO:0016491">
    <property type="term" value="F:oxidoreductase activity"/>
    <property type="evidence" value="ECO:0007669"/>
    <property type="project" value="UniProtKB-KW"/>
</dbReference>
<evidence type="ECO:0000256" key="1">
    <source>
        <dbReference type="ARBA" id="ARBA00023002"/>
    </source>
</evidence>
<dbReference type="Gene3D" id="3.50.50.60">
    <property type="entry name" value="FAD/NAD(P)-binding domain"/>
    <property type="match status" value="1"/>
</dbReference>
<proteinExistence type="predicted"/>
<dbReference type="GO" id="GO:0005737">
    <property type="term" value="C:cytoplasm"/>
    <property type="evidence" value="ECO:0007669"/>
    <property type="project" value="TreeGrafter"/>
</dbReference>
<dbReference type="EMBL" id="FNKH01000002">
    <property type="protein sequence ID" value="SDQ28367.1"/>
    <property type="molecule type" value="Genomic_DNA"/>
</dbReference>
<dbReference type="Pfam" id="PF01266">
    <property type="entry name" value="DAO"/>
    <property type="match status" value="1"/>
</dbReference>
<evidence type="ECO:0000313" key="4">
    <source>
        <dbReference type="Proteomes" id="UP000181917"/>
    </source>
</evidence>
<name>A0A1H0ZLZ9_9MICC</name>
<organism evidence="3 4">
    <name type="scientific">Crystallibacter crystallopoietes</name>
    <dbReference type="NCBI Taxonomy" id="37928"/>
    <lineage>
        <taxon>Bacteria</taxon>
        <taxon>Bacillati</taxon>
        <taxon>Actinomycetota</taxon>
        <taxon>Actinomycetes</taxon>
        <taxon>Micrococcales</taxon>
        <taxon>Micrococcaceae</taxon>
        <taxon>Crystallibacter</taxon>
    </lineage>
</organism>
<dbReference type="Gene3D" id="3.30.9.10">
    <property type="entry name" value="D-Amino Acid Oxidase, subunit A, domain 2"/>
    <property type="match status" value="1"/>
</dbReference>
<accession>A0A1H0ZLZ9</accession>
<feature type="domain" description="FAD dependent oxidoreductase" evidence="2">
    <location>
        <begin position="5"/>
        <end position="365"/>
    </location>
</feature>
<dbReference type="InterPro" id="IPR036188">
    <property type="entry name" value="FAD/NAD-bd_sf"/>
</dbReference>
<dbReference type="STRING" id="37928.SAMN04489742_0441"/>
<sequence length="390" mass="40949">MMTADVVVIGAGVIGASIAFRLAEQGRSVVLVEQNGPGSGASGSCDKAIFLQSKRPGIHMELALASRRMYDSLEAELDADLELKNDGGMVVIETPEHLEFMRDFVERQQEAGISVSLLDRDAARERQPCLAQHVLGASYSPDDAEVNPLALNTALYRAAARCGAVVRTHCEVTAINVVSGRVISADTTRGRISTDLVVNAAGPFAARVGELAGVCVPVQPRRGTILISEAVEPLVNGSMLCAQYIAAKHLAAVEAGSTPPYGVGLSLGQTDSGNLLIGGSREFTGFNKPQGPEIMAAIARHAARIVPLLAQLRIIRSMTGFRPYTGDGLPIIDRAPEVDGYIIAAGHEGDGIALAPITGVLVRDLLDDKASPDPFLGALSINRFAGSVHS</sequence>